<comment type="caution">
    <text evidence="1">The sequence shown here is derived from an EMBL/GenBank/DDBJ whole genome shotgun (WGS) entry which is preliminary data.</text>
</comment>
<proteinExistence type="predicted"/>
<keyword evidence="2" id="KW-1185">Reference proteome</keyword>
<name>A0A0M2GBH9_9ACTN</name>
<evidence type="ECO:0000313" key="1">
    <source>
        <dbReference type="EMBL" id="KJK33982.1"/>
    </source>
</evidence>
<dbReference type="EMBL" id="JYJH01000065">
    <property type="protein sequence ID" value="KJK33982.1"/>
    <property type="molecule type" value="Genomic_DNA"/>
</dbReference>
<organism evidence="1 2">
    <name type="scientific">Streptomyces variegatus</name>
    <dbReference type="NCBI Taxonomy" id="284040"/>
    <lineage>
        <taxon>Bacteria</taxon>
        <taxon>Bacillati</taxon>
        <taxon>Actinomycetota</taxon>
        <taxon>Actinomycetes</taxon>
        <taxon>Kitasatosporales</taxon>
        <taxon>Streptomycetaceae</taxon>
        <taxon>Streptomyces</taxon>
    </lineage>
</organism>
<sequence>MKAAREEVVIEDGILDTRSRSENGSELRVVPLAVRGELECLQCCTQIVESHRSGTQQDDVHTSQYGE</sequence>
<accession>A0A0M2GBH9</accession>
<reference evidence="2" key="1">
    <citation type="submission" date="2015-02" db="EMBL/GenBank/DDBJ databases">
        <authorList>
            <person name="Ju K.-S."/>
            <person name="Doroghazi J.R."/>
            <person name="Metcalf W."/>
        </authorList>
    </citation>
    <scope>NUCLEOTIDE SEQUENCE [LARGE SCALE GENOMIC DNA]</scope>
    <source>
        <strain evidence="2">NRRL B-16380</strain>
    </source>
</reference>
<protein>
    <submittedName>
        <fullName evidence="1">Uncharacterized protein</fullName>
    </submittedName>
</protein>
<gene>
    <name evidence="1" type="ORF">UK15_37980</name>
</gene>
<dbReference type="Proteomes" id="UP000034786">
    <property type="component" value="Unassembled WGS sequence"/>
</dbReference>
<evidence type="ECO:0000313" key="2">
    <source>
        <dbReference type="Proteomes" id="UP000034786"/>
    </source>
</evidence>
<dbReference type="AlphaFoldDB" id="A0A0M2GBH9"/>